<evidence type="ECO:0000313" key="2">
    <source>
        <dbReference type="EMBL" id="UWS35449.1"/>
    </source>
</evidence>
<keyword evidence="3" id="KW-1185">Reference proteome</keyword>
<dbReference type="EMBL" id="CP103445">
    <property type="protein sequence ID" value="UWS35449.1"/>
    <property type="molecule type" value="Genomic_DNA"/>
</dbReference>
<evidence type="ECO:0000256" key="1">
    <source>
        <dbReference type="SAM" id="Phobius"/>
    </source>
</evidence>
<evidence type="ECO:0000313" key="3">
    <source>
        <dbReference type="Proteomes" id="UP001058553"/>
    </source>
</evidence>
<feature type="transmembrane region" description="Helical" evidence="1">
    <location>
        <begin position="29"/>
        <end position="48"/>
    </location>
</feature>
<keyword evidence="1" id="KW-0812">Transmembrane</keyword>
<protein>
    <submittedName>
        <fullName evidence="2">Phage holin family protein</fullName>
    </submittedName>
</protein>
<gene>
    <name evidence="2" type="ORF">NYP84_15180</name>
</gene>
<proteinExistence type="predicted"/>
<dbReference type="GeneID" id="92238219"/>
<sequence length="71" mass="8220">MCLERVSALISYNVAVQLTWLGHLSLKDVSTLAGMLTGILMLAINWHYKHKSWQLLRRGQITRGEYESFNR</sequence>
<dbReference type="Pfam" id="PF16080">
    <property type="entry name" value="Phage_holin_2_3"/>
    <property type="match status" value="1"/>
</dbReference>
<organism evidence="2 3">
    <name type="scientific">Erwinia pyrifoliae</name>
    <dbReference type="NCBI Taxonomy" id="79967"/>
    <lineage>
        <taxon>Bacteria</taxon>
        <taxon>Pseudomonadati</taxon>
        <taxon>Pseudomonadota</taxon>
        <taxon>Gammaproteobacteria</taxon>
        <taxon>Enterobacterales</taxon>
        <taxon>Erwiniaceae</taxon>
        <taxon>Erwinia</taxon>
    </lineage>
</organism>
<dbReference type="Proteomes" id="UP001058553">
    <property type="component" value="Chromosome"/>
</dbReference>
<reference evidence="2" key="1">
    <citation type="submission" date="2022-07" db="EMBL/GenBank/DDBJ databases">
        <title>Genetic diversity of Erwinia pyrifoliae.</title>
        <authorList>
            <person name="Park D.S."/>
            <person name="Ham H."/>
        </authorList>
    </citation>
    <scope>NUCLEOTIDE SEQUENCE</scope>
    <source>
        <strain evidence="2">CP201486</strain>
    </source>
</reference>
<name>A0ABY5XF31_ERWPY</name>
<dbReference type="RefSeq" id="WP_104945199.1">
    <property type="nucleotide sequence ID" value="NZ_CP023567.1"/>
</dbReference>
<accession>A0ABY5XF31</accession>
<dbReference type="InterPro" id="IPR032118">
    <property type="entry name" value="Phage_holin_HP1"/>
</dbReference>
<keyword evidence="1" id="KW-0472">Membrane</keyword>
<keyword evidence="1" id="KW-1133">Transmembrane helix</keyword>